<protein>
    <recommendedName>
        <fullName evidence="4">Peptidase S1 domain-containing protein</fullName>
    </recommendedName>
</protein>
<dbReference type="PROSITE" id="PS00135">
    <property type="entry name" value="TRYPSIN_SER"/>
    <property type="match status" value="1"/>
</dbReference>
<keyword evidence="2" id="KW-0645">Protease</keyword>
<dbReference type="SUPFAM" id="SSF50494">
    <property type="entry name" value="Trypsin-like serine proteases"/>
    <property type="match status" value="1"/>
</dbReference>
<dbReference type="InterPro" id="IPR001314">
    <property type="entry name" value="Peptidase_S1A"/>
</dbReference>
<keyword evidence="2" id="KW-0720">Serine protease</keyword>
<dbReference type="InterPro" id="IPR033116">
    <property type="entry name" value="TRYPSIN_SER"/>
</dbReference>
<reference evidence="5 6" key="1">
    <citation type="submission" date="2013-02" db="EMBL/GenBank/DDBJ databases">
        <title>The Genome Sequence of Acinetobacter sp. ANC 3862.</title>
        <authorList>
            <consortium name="The Broad Institute Genome Sequencing Platform"/>
            <consortium name="The Broad Institute Genome Sequencing Center for Infectious Disease"/>
            <person name="Cerqueira G."/>
            <person name="Feldgarden M."/>
            <person name="Courvalin P."/>
            <person name="Perichon B."/>
            <person name="Grillot-Courvalin C."/>
            <person name="Clermont D."/>
            <person name="Rocha E."/>
            <person name="Yoon E.-J."/>
            <person name="Nemec A."/>
            <person name="Walker B."/>
            <person name="Young S.K."/>
            <person name="Zeng Q."/>
            <person name="Gargeya S."/>
            <person name="Fitzgerald M."/>
            <person name="Haas B."/>
            <person name="Abouelleil A."/>
            <person name="Alvarado L."/>
            <person name="Arachchi H.M."/>
            <person name="Berlin A.M."/>
            <person name="Chapman S.B."/>
            <person name="Dewar J."/>
            <person name="Goldberg J."/>
            <person name="Griggs A."/>
            <person name="Gujja S."/>
            <person name="Hansen M."/>
            <person name="Howarth C."/>
            <person name="Imamovic A."/>
            <person name="Larimer J."/>
            <person name="McCowan C."/>
            <person name="Murphy C."/>
            <person name="Neiman D."/>
            <person name="Pearson M."/>
            <person name="Priest M."/>
            <person name="Roberts A."/>
            <person name="Saif S."/>
            <person name="Shea T."/>
            <person name="Sisk P."/>
            <person name="Sykes S."/>
            <person name="Wortman J."/>
            <person name="Nusbaum C."/>
            <person name="Birren B."/>
        </authorList>
    </citation>
    <scope>NUCLEOTIDE SEQUENCE [LARGE SCALE GENOMIC DNA]</scope>
    <source>
        <strain evidence="5 6">ANC 3862</strain>
    </source>
</reference>
<keyword evidence="3" id="KW-0732">Signal</keyword>
<dbReference type="Gene3D" id="2.40.10.10">
    <property type="entry name" value="Trypsin-like serine proteases"/>
    <property type="match status" value="1"/>
</dbReference>
<dbReference type="AlphaFoldDB" id="N9LZJ1"/>
<evidence type="ECO:0000256" key="2">
    <source>
        <dbReference type="RuleBase" id="RU363034"/>
    </source>
</evidence>
<feature type="chain" id="PRO_5004146336" description="Peptidase S1 domain-containing protein" evidence="3">
    <location>
        <begin position="23"/>
        <end position="292"/>
    </location>
</feature>
<dbReference type="GO" id="GO:0006508">
    <property type="term" value="P:proteolysis"/>
    <property type="evidence" value="ECO:0007669"/>
    <property type="project" value="UniProtKB-KW"/>
</dbReference>
<organism evidence="5 6">
    <name type="scientific">Acinetobacter modestus</name>
    <dbReference type="NCBI Taxonomy" id="1776740"/>
    <lineage>
        <taxon>Bacteria</taxon>
        <taxon>Pseudomonadati</taxon>
        <taxon>Pseudomonadota</taxon>
        <taxon>Gammaproteobacteria</taxon>
        <taxon>Moraxellales</taxon>
        <taxon>Moraxellaceae</taxon>
        <taxon>Acinetobacter</taxon>
    </lineage>
</organism>
<dbReference type="PROSITE" id="PS00134">
    <property type="entry name" value="TRYPSIN_HIS"/>
    <property type="match status" value="1"/>
</dbReference>
<evidence type="ECO:0000256" key="3">
    <source>
        <dbReference type="SAM" id="SignalP"/>
    </source>
</evidence>
<evidence type="ECO:0000259" key="4">
    <source>
        <dbReference type="PROSITE" id="PS50240"/>
    </source>
</evidence>
<dbReference type="PANTHER" id="PTHR24260:SF136">
    <property type="entry name" value="GH08193P-RELATED"/>
    <property type="match status" value="1"/>
</dbReference>
<dbReference type="InterPro" id="IPR043504">
    <property type="entry name" value="Peptidase_S1_PA_chymotrypsin"/>
</dbReference>
<dbReference type="GO" id="GO:0004252">
    <property type="term" value="F:serine-type endopeptidase activity"/>
    <property type="evidence" value="ECO:0007669"/>
    <property type="project" value="InterPro"/>
</dbReference>
<accession>N9LZJ1</accession>
<dbReference type="InterPro" id="IPR009003">
    <property type="entry name" value="Peptidase_S1_PA"/>
</dbReference>
<dbReference type="Proteomes" id="UP000013248">
    <property type="component" value="Unassembled WGS sequence"/>
</dbReference>
<keyword evidence="1" id="KW-1015">Disulfide bond</keyword>
<dbReference type="SMART" id="SM00020">
    <property type="entry name" value="Tryp_SPc"/>
    <property type="match status" value="1"/>
</dbReference>
<dbReference type="PANTHER" id="PTHR24260">
    <property type="match status" value="1"/>
</dbReference>
<feature type="domain" description="Peptidase S1" evidence="4">
    <location>
        <begin position="35"/>
        <end position="286"/>
    </location>
</feature>
<gene>
    <name evidence="5" type="ORF">F900_01419</name>
</gene>
<dbReference type="EMBL" id="APRP01000016">
    <property type="protein sequence ID" value="ENX01659.1"/>
    <property type="molecule type" value="Genomic_DNA"/>
</dbReference>
<dbReference type="RefSeq" id="WP_005216189.1">
    <property type="nucleotide sequence ID" value="NZ_KB850089.1"/>
</dbReference>
<dbReference type="PRINTS" id="PR00722">
    <property type="entry name" value="CHYMOTRYPSIN"/>
</dbReference>
<keyword evidence="2" id="KW-0378">Hydrolase</keyword>
<dbReference type="eggNOG" id="COG5640">
    <property type="taxonomic scope" value="Bacteria"/>
</dbReference>
<sequence length="292" mass="32523">MKSKIIMIMVTPFLINSSLVYAESKTDQKTIIKEIVTTMTDARSSTVNLLNLYRDGGAKICAGTLISKNLILTAAHCIPEDSDKIAVVGFGINLKESILRSPPKHPTYKIKEIKPYPSYEFGIEKKLDNSYKDLAIFKFNGELPEGFKIRQLPKDNFQISSKDTLELLGYGKTSVKQADDGTLRRSILPATDILNKIYTERSDENGEITRTEIQIPKAILLNNNHGAACEGDSGGPLFVKNSKNELILIGVLSQGVELTENSEKCTGYSIFVDLRQKLDWIQKTMNELNSTQ</sequence>
<comment type="caution">
    <text evidence="5">The sequence shown here is derived from an EMBL/GenBank/DDBJ whole genome shotgun (WGS) entry which is preliminary data.</text>
</comment>
<evidence type="ECO:0000313" key="6">
    <source>
        <dbReference type="Proteomes" id="UP000013248"/>
    </source>
</evidence>
<dbReference type="Pfam" id="PF00089">
    <property type="entry name" value="Trypsin"/>
    <property type="match status" value="1"/>
</dbReference>
<dbReference type="InterPro" id="IPR001254">
    <property type="entry name" value="Trypsin_dom"/>
</dbReference>
<dbReference type="STRING" id="1217705.F900_01419"/>
<dbReference type="HOGENOM" id="CLU_073536_0_0_6"/>
<proteinExistence type="predicted"/>
<dbReference type="PROSITE" id="PS50240">
    <property type="entry name" value="TRYPSIN_DOM"/>
    <property type="match status" value="1"/>
</dbReference>
<dbReference type="PATRIC" id="fig|1217705.3.peg.1364"/>
<dbReference type="InterPro" id="IPR051333">
    <property type="entry name" value="CLIP_Serine_Protease"/>
</dbReference>
<dbReference type="InterPro" id="IPR018114">
    <property type="entry name" value="TRYPSIN_HIS"/>
</dbReference>
<evidence type="ECO:0000256" key="1">
    <source>
        <dbReference type="ARBA" id="ARBA00023157"/>
    </source>
</evidence>
<evidence type="ECO:0000313" key="5">
    <source>
        <dbReference type="EMBL" id="ENX01659.1"/>
    </source>
</evidence>
<feature type="signal peptide" evidence="3">
    <location>
        <begin position="1"/>
        <end position="22"/>
    </location>
</feature>
<name>N9LZJ1_9GAMM</name>